<accession>A0AAN4ZAZ2</accession>
<keyword evidence="4" id="KW-0874">Quinone</keyword>
<comment type="catalytic activity">
    <reaction evidence="10">
        <text>ubiquinone-10 + hydrogen sulfide + glutathione + H(+) = S-sulfanylglutathione + ubiquinol-10</text>
        <dbReference type="Rhea" id="RHEA:62608"/>
        <dbReference type="ChEBI" id="CHEBI:15378"/>
        <dbReference type="ChEBI" id="CHEBI:29919"/>
        <dbReference type="ChEBI" id="CHEBI:46245"/>
        <dbReference type="ChEBI" id="CHEBI:57925"/>
        <dbReference type="ChEBI" id="CHEBI:58905"/>
        <dbReference type="ChEBI" id="CHEBI:64183"/>
    </reaction>
    <physiologicalReaction direction="left-to-right" evidence="10">
        <dbReference type="Rhea" id="RHEA:62609"/>
    </physiologicalReaction>
</comment>
<evidence type="ECO:0000256" key="15">
    <source>
        <dbReference type="ARBA" id="ARBA00070160"/>
    </source>
</evidence>
<evidence type="ECO:0000256" key="4">
    <source>
        <dbReference type="ARBA" id="ARBA00022719"/>
    </source>
</evidence>
<evidence type="ECO:0000256" key="1">
    <source>
        <dbReference type="ARBA" id="ARBA00001974"/>
    </source>
</evidence>
<protein>
    <recommendedName>
        <fullName evidence="15">Sulfide:quinone oxidoreductase, mitochondrial</fullName>
        <ecNumber evidence="14">1.8.5.8</ecNumber>
    </recommendedName>
    <alternativeName>
        <fullName evidence="16">Sulfide quinone oxidoreductase</fullName>
    </alternativeName>
</protein>
<reference evidence="19" key="1">
    <citation type="submission" date="2022-10" db="EMBL/GenBank/DDBJ databases">
        <title>Genome assembly of Pristionchus species.</title>
        <authorList>
            <person name="Yoshida K."/>
            <person name="Sommer R.J."/>
        </authorList>
    </citation>
    <scope>NUCLEOTIDE SEQUENCE [LARGE SCALE GENOMIC DNA]</scope>
    <source>
        <strain evidence="19">RS5460</strain>
    </source>
</reference>
<dbReference type="Gene3D" id="3.50.50.100">
    <property type="match status" value="1"/>
</dbReference>
<evidence type="ECO:0000256" key="16">
    <source>
        <dbReference type="ARBA" id="ARBA00082958"/>
    </source>
</evidence>
<dbReference type="EC" id="1.8.5.8" evidence="14"/>
<evidence type="ECO:0000256" key="2">
    <source>
        <dbReference type="ARBA" id="ARBA00004173"/>
    </source>
</evidence>
<keyword evidence="6" id="KW-0809">Transit peptide</keyword>
<evidence type="ECO:0000256" key="7">
    <source>
        <dbReference type="ARBA" id="ARBA00023002"/>
    </source>
</evidence>
<dbReference type="InterPro" id="IPR023753">
    <property type="entry name" value="FAD/NAD-binding_dom"/>
</dbReference>
<evidence type="ECO:0000256" key="8">
    <source>
        <dbReference type="ARBA" id="ARBA00023128"/>
    </source>
</evidence>
<evidence type="ECO:0000256" key="14">
    <source>
        <dbReference type="ARBA" id="ARBA00066447"/>
    </source>
</evidence>
<dbReference type="SUPFAM" id="SSF51905">
    <property type="entry name" value="FAD/NAD(P)-binding domain"/>
    <property type="match status" value="1"/>
</dbReference>
<comment type="cofactor">
    <cofactor evidence="1">
        <name>FAD</name>
        <dbReference type="ChEBI" id="CHEBI:57692"/>
    </cofactor>
</comment>
<dbReference type="FunFam" id="3.50.50.60:FF:000034">
    <property type="entry name" value="sulfide:quinone oxidoreductase, mitochondrial"/>
    <property type="match status" value="1"/>
</dbReference>
<gene>
    <name evidence="18" type="ORF">PMAYCL1PPCAC_03870</name>
</gene>
<evidence type="ECO:0000259" key="17">
    <source>
        <dbReference type="Pfam" id="PF07992"/>
    </source>
</evidence>
<dbReference type="Proteomes" id="UP001328107">
    <property type="component" value="Unassembled WGS sequence"/>
</dbReference>
<comment type="caution">
    <text evidence="18">The sequence shown here is derived from an EMBL/GenBank/DDBJ whole genome shotgun (WGS) entry which is preliminary data.</text>
</comment>
<comment type="subcellular location">
    <subcellularLocation>
        <location evidence="2">Mitochondrion</location>
    </subcellularLocation>
</comment>
<evidence type="ECO:0000256" key="6">
    <source>
        <dbReference type="ARBA" id="ARBA00022946"/>
    </source>
</evidence>
<dbReference type="PANTHER" id="PTHR10632">
    <property type="entry name" value="SULFIDE:QUINONE OXIDOREDUCTASE"/>
    <property type="match status" value="1"/>
</dbReference>
<comment type="catalytic activity">
    <reaction evidence="11">
        <text>a quinone + hydrogen sulfide + glutathione + H(+) = S-sulfanylglutathione + a quinol</text>
        <dbReference type="Rhea" id="RHEA:55156"/>
        <dbReference type="ChEBI" id="CHEBI:15378"/>
        <dbReference type="ChEBI" id="CHEBI:24646"/>
        <dbReference type="ChEBI" id="CHEBI:29919"/>
        <dbReference type="ChEBI" id="CHEBI:57925"/>
        <dbReference type="ChEBI" id="CHEBI:58905"/>
        <dbReference type="ChEBI" id="CHEBI:132124"/>
        <dbReference type="EC" id="1.8.5.8"/>
    </reaction>
    <physiologicalReaction direction="left-to-right" evidence="11">
        <dbReference type="Rhea" id="RHEA:55157"/>
    </physiologicalReaction>
</comment>
<dbReference type="GO" id="GO:0071949">
    <property type="term" value="F:FAD binding"/>
    <property type="evidence" value="ECO:0007669"/>
    <property type="project" value="TreeGrafter"/>
</dbReference>
<evidence type="ECO:0000313" key="19">
    <source>
        <dbReference type="Proteomes" id="UP001328107"/>
    </source>
</evidence>
<dbReference type="AlphaFoldDB" id="A0AAN4ZAZ2"/>
<comment type="similarity">
    <text evidence="13">Belongs to the SQRD family.</text>
</comment>
<name>A0AAN4ZAZ2_9BILA</name>
<evidence type="ECO:0000256" key="12">
    <source>
        <dbReference type="ARBA" id="ARBA00059167"/>
    </source>
</evidence>
<keyword evidence="7" id="KW-0560">Oxidoreductase</keyword>
<keyword evidence="19" id="KW-1185">Reference proteome</keyword>
<feature type="domain" description="FAD/NAD(P)-binding" evidence="17">
    <location>
        <begin position="12"/>
        <end position="128"/>
    </location>
</feature>
<keyword evidence="5" id="KW-0274">FAD</keyword>
<dbReference type="PANTHER" id="PTHR10632:SF2">
    <property type="entry name" value="SULFIDE:QUINONE OXIDOREDUCTASE, MITOCHONDRIAL"/>
    <property type="match status" value="1"/>
</dbReference>
<evidence type="ECO:0000256" key="10">
    <source>
        <dbReference type="ARBA" id="ARBA00052810"/>
    </source>
</evidence>
<proteinExistence type="inferred from homology"/>
<evidence type="ECO:0000256" key="5">
    <source>
        <dbReference type="ARBA" id="ARBA00022827"/>
    </source>
</evidence>
<sequence length="425" mass="47174">MRSSRRLLANCRLLVVGGGSSGLGIASKMARRLPKGSVTLIDSIQTHYYQPGFTLVSAGAMTLEQNRRKQKDLIPTGVKWLEQRVKAFQPQANAVTTEDGSTIEYDYMVLCTGMEIRLDMVEGLAESVKDESCPVSTIYLPHFAEKTNRLLNTIEKGNFLFTFPSTPIKCAGAPQKVCYIADDILRTRGVRSACSLHYYTTLPRIFGVEKYANALMKVVKERDINLHTRHALKKVDGKNRIATFENLDNSSTVEAEFDFLHAGPPCSPVSVLRNTPSLTDANGWVDVSCQTLQSTKFSNVFALGDCTNTPNAKTAAAISSQLKTVEKNLSDAIDGKPFSSQYDGYASCPLVLGASGKRAQVILAEFGPNGPMESFPFNQSKPSYFSFWLKRYFMPFLYWHGLIKGYWNGPSLFRRIVAPLKKNQK</sequence>
<evidence type="ECO:0000313" key="18">
    <source>
        <dbReference type="EMBL" id="GMR33675.1"/>
    </source>
</evidence>
<dbReference type="GO" id="GO:0070224">
    <property type="term" value="F:sulfide:quinone oxidoreductase activity"/>
    <property type="evidence" value="ECO:0007669"/>
    <property type="project" value="TreeGrafter"/>
</dbReference>
<keyword evidence="3" id="KW-0285">Flavoprotein</keyword>
<dbReference type="Pfam" id="PF07992">
    <property type="entry name" value="Pyr_redox_2"/>
    <property type="match status" value="1"/>
</dbReference>
<evidence type="ECO:0000256" key="3">
    <source>
        <dbReference type="ARBA" id="ARBA00022630"/>
    </source>
</evidence>
<comment type="catalytic activity">
    <reaction evidence="9">
        <text>ubiquinone-10 + hydrogen sulfide + sulfite + 2 H(+) = ubiquinol-10 + thiosulfate</text>
        <dbReference type="Rhea" id="RHEA:38359"/>
        <dbReference type="ChEBI" id="CHEBI:15378"/>
        <dbReference type="ChEBI" id="CHEBI:17359"/>
        <dbReference type="ChEBI" id="CHEBI:29919"/>
        <dbReference type="ChEBI" id="CHEBI:33542"/>
        <dbReference type="ChEBI" id="CHEBI:46245"/>
        <dbReference type="ChEBI" id="CHEBI:64183"/>
    </reaction>
    <physiologicalReaction direction="left-to-right" evidence="9">
        <dbReference type="Rhea" id="RHEA:38360"/>
    </physiologicalReaction>
</comment>
<dbReference type="GO" id="GO:0005739">
    <property type="term" value="C:mitochondrion"/>
    <property type="evidence" value="ECO:0007669"/>
    <property type="project" value="UniProtKB-SubCell"/>
</dbReference>
<dbReference type="InterPro" id="IPR015904">
    <property type="entry name" value="Sulphide_quinone_reductase"/>
</dbReference>
<dbReference type="GO" id="GO:0048038">
    <property type="term" value="F:quinone binding"/>
    <property type="evidence" value="ECO:0007669"/>
    <property type="project" value="UniProtKB-KW"/>
</dbReference>
<evidence type="ECO:0000256" key="13">
    <source>
        <dbReference type="ARBA" id="ARBA00060891"/>
    </source>
</evidence>
<dbReference type="InterPro" id="IPR036188">
    <property type="entry name" value="FAD/NAD-bd_sf"/>
</dbReference>
<dbReference type="GO" id="GO:0070221">
    <property type="term" value="P:sulfide oxidation, using sulfide:quinone oxidoreductase"/>
    <property type="evidence" value="ECO:0007669"/>
    <property type="project" value="TreeGrafter"/>
</dbReference>
<comment type="function">
    <text evidence="12">Catalyzes the oxidation of hydrogen sulfide with the help of a quinone, such as ubiquinone-10, giving rise to thiosulfate and ultimately to sulfane (molecular sulfur) atoms. Requires an additional electron acceptor; can use sulfite, sulfide or cyanide (in vitro). It is believed the in vivo electron acceptor is glutathione.</text>
</comment>
<evidence type="ECO:0000256" key="11">
    <source>
        <dbReference type="ARBA" id="ARBA00052986"/>
    </source>
</evidence>
<keyword evidence="8" id="KW-0496">Mitochondrion</keyword>
<dbReference type="GO" id="GO:0106436">
    <property type="term" value="F:glutathione-dependent sulfide quinone oxidoreductase activity"/>
    <property type="evidence" value="ECO:0007669"/>
    <property type="project" value="UniProtKB-EC"/>
</dbReference>
<dbReference type="EMBL" id="BTRK01000001">
    <property type="protein sequence ID" value="GMR33675.1"/>
    <property type="molecule type" value="Genomic_DNA"/>
</dbReference>
<organism evidence="18 19">
    <name type="scientific">Pristionchus mayeri</name>
    <dbReference type="NCBI Taxonomy" id="1317129"/>
    <lineage>
        <taxon>Eukaryota</taxon>
        <taxon>Metazoa</taxon>
        <taxon>Ecdysozoa</taxon>
        <taxon>Nematoda</taxon>
        <taxon>Chromadorea</taxon>
        <taxon>Rhabditida</taxon>
        <taxon>Rhabditina</taxon>
        <taxon>Diplogasteromorpha</taxon>
        <taxon>Diplogasteroidea</taxon>
        <taxon>Neodiplogasteridae</taxon>
        <taxon>Pristionchus</taxon>
    </lineage>
</organism>
<evidence type="ECO:0000256" key="9">
    <source>
        <dbReference type="ARBA" id="ARBA00051038"/>
    </source>
</evidence>